<dbReference type="Gene3D" id="3.30.450.20">
    <property type="entry name" value="PAS domain"/>
    <property type="match status" value="1"/>
</dbReference>
<name>A0A1G8UGE3_9GAMM</name>
<evidence type="ECO:0000313" key="8">
    <source>
        <dbReference type="EMBL" id="SDJ52060.1"/>
    </source>
</evidence>
<comment type="similarity">
    <text evidence="3">Belongs to the methyl-accepting chemotaxis (MCP) protein family.</text>
</comment>
<evidence type="ECO:0000256" key="3">
    <source>
        <dbReference type="ARBA" id="ARBA00029447"/>
    </source>
</evidence>
<dbReference type="GO" id="GO:0016020">
    <property type="term" value="C:membrane"/>
    <property type="evidence" value="ECO:0007669"/>
    <property type="project" value="UniProtKB-SubCell"/>
</dbReference>
<feature type="transmembrane region" description="Helical" evidence="5">
    <location>
        <begin position="364"/>
        <end position="386"/>
    </location>
</feature>
<dbReference type="PROSITE" id="PS50111">
    <property type="entry name" value="CHEMOTAXIS_TRANSDUC_2"/>
    <property type="match status" value="1"/>
</dbReference>
<dbReference type="InterPro" id="IPR004089">
    <property type="entry name" value="MCPsignal_dom"/>
</dbReference>
<reference evidence="9" key="1">
    <citation type="submission" date="2016-10" db="EMBL/GenBank/DDBJ databases">
        <authorList>
            <person name="Varghese N."/>
            <person name="Submissions S."/>
        </authorList>
    </citation>
    <scope>NUCLEOTIDE SEQUENCE [LARGE SCALE GENOMIC DNA]</scope>
    <source>
        <strain evidence="9">DSM 23317</strain>
    </source>
</reference>
<evidence type="ECO:0000259" key="6">
    <source>
        <dbReference type="PROSITE" id="PS50111"/>
    </source>
</evidence>
<dbReference type="Gene3D" id="1.10.287.950">
    <property type="entry name" value="Methyl-accepting chemotaxis protein"/>
    <property type="match status" value="1"/>
</dbReference>
<dbReference type="AlphaFoldDB" id="A0A1G8UGE3"/>
<dbReference type="PANTHER" id="PTHR32089">
    <property type="entry name" value="METHYL-ACCEPTING CHEMOTAXIS PROTEIN MCPB"/>
    <property type="match status" value="1"/>
</dbReference>
<dbReference type="PRINTS" id="PR00260">
    <property type="entry name" value="CHEMTRNSDUCR"/>
</dbReference>
<evidence type="ECO:0000256" key="5">
    <source>
        <dbReference type="SAM" id="Phobius"/>
    </source>
</evidence>
<dbReference type="RefSeq" id="WP_176819299.1">
    <property type="nucleotide sequence ID" value="NZ_FNEM01000009.1"/>
</dbReference>
<feature type="domain" description="HAMP" evidence="7">
    <location>
        <begin position="383"/>
        <end position="437"/>
    </location>
</feature>
<accession>A0A1G8UGE3</accession>
<dbReference type="GO" id="GO:0006935">
    <property type="term" value="P:chemotaxis"/>
    <property type="evidence" value="ECO:0007669"/>
    <property type="project" value="InterPro"/>
</dbReference>
<dbReference type="InterPro" id="IPR004090">
    <property type="entry name" value="Chemotax_Me-accpt_rcpt"/>
</dbReference>
<evidence type="ECO:0000259" key="7">
    <source>
        <dbReference type="PROSITE" id="PS50885"/>
    </source>
</evidence>
<dbReference type="InterPro" id="IPR003660">
    <property type="entry name" value="HAMP_dom"/>
</dbReference>
<dbReference type="CDD" id="cd11386">
    <property type="entry name" value="MCP_signal"/>
    <property type="match status" value="1"/>
</dbReference>
<dbReference type="FunFam" id="1.10.287.950:FF:000001">
    <property type="entry name" value="Methyl-accepting chemotaxis sensory transducer"/>
    <property type="match status" value="1"/>
</dbReference>
<gene>
    <name evidence="8" type="ORF">SAMN04488540_10960</name>
</gene>
<sequence length="714" mass="76652">MKNISIRRKFSLVAGTCLLLALSAIVGFSLYHSGQTQALIRDQTLTNLRQSARTYTEAMVAEQAQVVQSVIERNLFRGEVLANSLLFMRSDAMAKGVDSAELRRSLSLYLKRMAVQHRDLLGVYVVMDTDTLNGEDSLYADSSRLASNSVGRFTPYWYRGDGGEVELEVIAEEELSDTSLNQYGIAESEWYTCAINSRKACVLDPYLDDVGTTELLMTSVTLPLLDEGQVIGMLGLDISLASLQPMIERVDGQFMEGAGEVALFSQAGLLVAHDQGRTRLGSPIQALSLGTQTGIGAWLKSPTKLIEWSRDNTRLQATMPISFRGVDEPWGLVASVPAERVLASALELDAAVAQQNATATREELIAAAVIAVIALVLVWGASHYLVNPIWKVTRRLQSIASGEWDLTQRLTLETGDEIGILADRFNQFLEKLQTTVQLIDESVHNGQATSARASEIAVRTSGSSQQQFLAVEQVATALEQMTATASSVSENAAQAATAADEAKGAAVEGRQVATQTGAAVQSLVGDVSAAMPMVEKLAQDSENIESILAVIQGIAEQTNLLALNAAIEAARAGEQGRGFAVVASEVRGLAERTQNSIGEIRALIEVLQSGSRSVVSAISSGNDKARDTLSQVNEMNSALAVIVDHIQHITENGAEIANLAAEQSSVANEISLNVTNIREASRSITEEAESSAALSEELQQLSEQQRGIVTQFKV</sequence>
<keyword evidence="5" id="KW-0472">Membrane</keyword>
<keyword evidence="5" id="KW-0812">Transmembrane</keyword>
<proteinExistence type="inferred from homology"/>
<keyword evidence="2 4" id="KW-0807">Transducer</keyword>
<dbReference type="CDD" id="cd12913">
    <property type="entry name" value="PDC1_MCP_like"/>
    <property type="match status" value="1"/>
</dbReference>
<protein>
    <submittedName>
        <fullName evidence="8">Methyl-accepting chemotaxis sensory transducer with Cache sensor</fullName>
    </submittedName>
</protein>
<keyword evidence="9" id="KW-1185">Reference proteome</keyword>
<dbReference type="Pfam" id="PF22673">
    <property type="entry name" value="MCP-like_PDC_1"/>
    <property type="match status" value="1"/>
</dbReference>
<dbReference type="Pfam" id="PF00672">
    <property type="entry name" value="HAMP"/>
    <property type="match status" value="1"/>
</dbReference>
<dbReference type="GO" id="GO:0007165">
    <property type="term" value="P:signal transduction"/>
    <property type="evidence" value="ECO:0007669"/>
    <property type="project" value="UniProtKB-KW"/>
</dbReference>
<dbReference type="Pfam" id="PF00015">
    <property type="entry name" value="MCPsignal"/>
    <property type="match status" value="1"/>
</dbReference>
<organism evidence="8 9">
    <name type="scientific">Ferrimonas sediminum</name>
    <dbReference type="NCBI Taxonomy" id="718193"/>
    <lineage>
        <taxon>Bacteria</taxon>
        <taxon>Pseudomonadati</taxon>
        <taxon>Pseudomonadota</taxon>
        <taxon>Gammaproteobacteria</taxon>
        <taxon>Alteromonadales</taxon>
        <taxon>Ferrimonadaceae</taxon>
        <taxon>Ferrimonas</taxon>
    </lineage>
</organism>
<dbReference type="SMART" id="SM00283">
    <property type="entry name" value="MA"/>
    <property type="match status" value="1"/>
</dbReference>
<dbReference type="SUPFAM" id="SSF58104">
    <property type="entry name" value="Methyl-accepting chemotaxis protein (MCP) signaling domain"/>
    <property type="match status" value="1"/>
</dbReference>
<dbReference type="CDD" id="cd06225">
    <property type="entry name" value="HAMP"/>
    <property type="match status" value="1"/>
</dbReference>
<dbReference type="SMART" id="SM00304">
    <property type="entry name" value="HAMP"/>
    <property type="match status" value="1"/>
</dbReference>
<evidence type="ECO:0000256" key="2">
    <source>
        <dbReference type="ARBA" id="ARBA00023224"/>
    </source>
</evidence>
<dbReference type="PANTHER" id="PTHR32089:SF120">
    <property type="entry name" value="METHYL-ACCEPTING CHEMOTAXIS PROTEIN TLPQ"/>
    <property type="match status" value="1"/>
</dbReference>
<dbReference type="EMBL" id="FNEM01000009">
    <property type="protein sequence ID" value="SDJ52060.1"/>
    <property type="molecule type" value="Genomic_DNA"/>
</dbReference>
<dbReference type="GO" id="GO:0004888">
    <property type="term" value="F:transmembrane signaling receptor activity"/>
    <property type="evidence" value="ECO:0007669"/>
    <property type="project" value="InterPro"/>
</dbReference>
<evidence type="ECO:0000313" key="9">
    <source>
        <dbReference type="Proteomes" id="UP000199527"/>
    </source>
</evidence>
<evidence type="ECO:0000256" key="4">
    <source>
        <dbReference type="PROSITE-ProRule" id="PRU00284"/>
    </source>
</evidence>
<keyword evidence="5" id="KW-1133">Transmembrane helix</keyword>
<evidence type="ECO:0000256" key="1">
    <source>
        <dbReference type="ARBA" id="ARBA00004370"/>
    </source>
</evidence>
<feature type="domain" description="Methyl-accepting transducer" evidence="6">
    <location>
        <begin position="442"/>
        <end position="678"/>
    </location>
</feature>
<dbReference type="Proteomes" id="UP000199527">
    <property type="component" value="Unassembled WGS sequence"/>
</dbReference>
<dbReference type="PROSITE" id="PS50885">
    <property type="entry name" value="HAMP"/>
    <property type="match status" value="1"/>
</dbReference>
<comment type="subcellular location">
    <subcellularLocation>
        <location evidence="1">Membrane</location>
    </subcellularLocation>
</comment>